<evidence type="ECO:0000313" key="4">
    <source>
        <dbReference type="EMBL" id="BAH51995.1"/>
    </source>
</evidence>
<keyword evidence="2 4" id="KW-0413">Isomerase</keyword>
<evidence type="ECO:0000313" key="5">
    <source>
        <dbReference type="Proteomes" id="UP000002212"/>
    </source>
</evidence>
<dbReference type="EC" id="5.3.2.-" evidence="4"/>
<dbReference type="GO" id="GO:0016853">
    <property type="term" value="F:isomerase activity"/>
    <property type="evidence" value="ECO:0007669"/>
    <property type="project" value="UniProtKB-KW"/>
</dbReference>
<reference evidence="4 5" key="1">
    <citation type="submission" date="2009-03" db="EMBL/GenBank/DDBJ databases">
        <title>Comparison of the complete genome sequences of Rhodococcus erythropolis PR4 and Rhodococcus opacus B4.</title>
        <authorList>
            <person name="Takarada H."/>
            <person name="Sekine M."/>
            <person name="Hosoyama A."/>
            <person name="Yamada R."/>
            <person name="Fujisawa T."/>
            <person name="Omata S."/>
            <person name="Shimizu A."/>
            <person name="Tsukatani N."/>
            <person name="Tanikawa S."/>
            <person name="Fujita N."/>
            <person name="Harayama S."/>
        </authorList>
    </citation>
    <scope>NUCLEOTIDE SEQUENCE [LARGE SCALE GENOMIC DNA]</scope>
    <source>
        <strain evidence="4 5">B4</strain>
    </source>
</reference>
<dbReference type="EMBL" id="AP011115">
    <property type="protein sequence ID" value="BAH51995.1"/>
    <property type="molecule type" value="Genomic_DNA"/>
</dbReference>
<feature type="domain" description="4-oxalocrotonate tautomerase-like" evidence="3">
    <location>
        <begin position="2"/>
        <end position="60"/>
    </location>
</feature>
<comment type="similarity">
    <text evidence="1">Belongs to the 4-oxalocrotonate tautomerase family.</text>
</comment>
<sequence>MPIIEVTLAEGRSPDELRRLISELTHAAHRAVGTPVANVRVIVRETPSTHFAAGDVTLAEREEAATIRVSGTAAEVGT</sequence>
<dbReference type="RefSeq" id="WP_012690934.1">
    <property type="nucleotide sequence ID" value="NC_012522.1"/>
</dbReference>
<accession>C1B8J2</accession>
<dbReference type="PANTHER" id="PTHR35530">
    <property type="entry name" value="TAUTOMERASE-RELATED"/>
    <property type="match status" value="1"/>
</dbReference>
<dbReference type="KEGG" id="rop:ROP_37480"/>
<dbReference type="InterPro" id="IPR014347">
    <property type="entry name" value="Tautomerase/MIF_sf"/>
</dbReference>
<name>C1B8J2_RHOOB</name>
<dbReference type="AlphaFoldDB" id="C1B8J2"/>
<protein>
    <submittedName>
        <fullName evidence="4">Putative 4-oxalocrotonate tautomerase</fullName>
        <ecNumber evidence="4">5.3.2.-</ecNumber>
    </submittedName>
</protein>
<dbReference type="OrthoDB" id="4965437at2"/>
<evidence type="ECO:0000259" key="3">
    <source>
        <dbReference type="Pfam" id="PF01361"/>
    </source>
</evidence>
<evidence type="ECO:0000256" key="1">
    <source>
        <dbReference type="ARBA" id="ARBA00006723"/>
    </source>
</evidence>
<organism evidence="4 5">
    <name type="scientific">Rhodococcus opacus (strain B4)</name>
    <dbReference type="NCBI Taxonomy" id="632772"/>
    <lineage>
        <taxon>Bacteria</taxon>
        <taxon>Bacillati</taxon>
        <taxon>Actinomycetota</taxon>
        <taxon>Actinomycetes</taxon>
        <taxon>Mycobacteriales</taxon>
        <taxon>Nocardiaceae</taxon>
        <taxon>Rhodococcus</taxon>
    </lineage>
</organism>
<dbReference type="Gene3D" id="3.30.429.10">
    <property type="entry name" value="Macrophage Migration Inhibitory Factor"/>
    <property type="match status" value="1"/>
</dbReference>
<evidence type="ECO:0000256" key="2">
    <source>
        <dbReference type="ARBA" id="ARBA00023235"/>
    </source>
</evidence>
<dbReference type="PATRIC" id="fig|632772.20.peg.3936"/>
<dbReference type="STRING" id="632772.ROP_37480"/>
<dbReference type="SUPFAM" id="SSF55331">
    <property type="entry name" value="Tautomerase/MIF"/>
    <property type="match status" value="1"/>
</dbReference>
<dbReference type="Proteomes" id="UP000002212">
    <property type="component" value="Chromosome"/>
</dbReference>
<proteinExistence type="inferred from homology"/>
<dbReference type="Pfam" id="PF01361">
    <property type="entry name" value="Tautomerase"/>
    <property type="match status" value="1"/>
</dbReference>
<dbReference type="HOGENOM" id="CLU_148073_5_2_11"/>
<dbReference type="InterPro" id="IPR004370">
    <property type="entry name" value="4-OT-like_dom"/>
</dbReference>
<dbReference type="PANTHER" id="PTHR35530:SF1">
    <property type="entry name" value="2-HYDROXYMUCONATE TAUTOMERASE"/>
    <property type="match status" value="1"/>
</dbReference>
<gene>
    <name evidence="4" type="ordered locus">ROP_37480</name>
</gene>